<gene>
    <name evidence="3" type="ORF">D0544_08160</name>
</gene>
<reference evidence="3 4" key="2">
    <citation type="submission" date="2018-12" db="EMBL/GenBank/DDBJ databases">
        <title>Simiduia agarivorans gen. nov., sp. nov., a marine, agarolytic bacterium isolated from shallow coastal water from Keelung, Taiwan.</title>
        <authorList>
            <person name="Shieh W.Y."/>
        </authorList>
    </citation>
    <scope>NUCLEOTIDE SEQUENCE [LARGE SCALE GENOMIC DNA]</scope>
    <source>
        <strain evidence="3 4">GTF-13</strain>
    </source>
</reference>
<feature type="domain" description="Rhamnogalacturonan lyase" evidence="2">
    <location>
        <begin position="194"/>
        <end position="239"/>
    </location>
</feature>
<accession>A0A3P3VST2</accession>
<organism evidence="3 4">
    <name type="scientific">Aestuariirhabdus litorea</name>
    <dbReference type="NCBI Taxonomy" id="2528527"/>
    <lineage>
        <taxon>Bacteria</taxon>
        <taxon>Pseudomonadati</taxon>
        <taxon>Pseudomonadota</taxon>
        <taxon>Gammaproteobacteria</taxon>
        <taxon>Oceanospirillales</taxon>
        <taxon>Aestuariirhabdaceae</taxon>
        <taxon>Aestuariirhabdus</taxon>
    </lineage>
</organism>
<dbReference type="InterPro" id="IPR008972">
    <property type="entry name" value="Cupredoxin"/>
</dbReference>
<evidence type="ECO:0000313" key="3">
    <source>
        <dbReference type="EMBL" id="RRJ85038.1"/>
    </source>
</evidence>
<dbReference type="InterPro" id="IPR029413">
    <property type="entry name" value="RG-lyase_II"/>
</dbReference>
<evidence type="ECO:0000313" key="4">
    <source>
        <dbReference type="Proteomes" id="UP000280792"/>
    </source>
</evidence>
<reference evidence="3 4" key="1">
    <citation type="submission" date="2018-08" db="EMBL/GenBank/DDBJ databases">
        <authorList>
            <person name="Khan S.A."/>
        </authorList>
    </citation>
    <scope>NUCLEOTIDE SEQUENCE [LARGE SCALE GENOMIC DNA]</scope>
    <source>
        <strain evidence="3 4">GTF-13</strain>
    </source>
</reference>
<feature type="chain" id="PRO_5018157229" description="Rhamnogalacturonan lyase domain-containing protein" evidence="1">
    <location>
        <begin position="23"/>
        <end position="245"/>
    </location>
</feature>
<proteinExistence type="predicted"/>
<dbReference type="SUPFAM" id="SSF49452">
    <property type="entry name" value="Starch-binding domain-like"/>
    <property type="match status" value="1"/>
</dbReference>
<evidence type="ECO:0000256" key="1">
    <source>
        <dbReference type="SAM" id="SignalP"/>
    </source>
</evidence>
<keyword evidence="1" id="KW-0732">Signal</keyword>
<dbReference type="InterPro" id="IPR013784">
    <property type="entry name" value="Carb-bd-like_fold"/>
</dbReference>
<comment type="caution">
    <text evidence="3">The sequence shown here is derived from an EMBL/GenBank/DDBJ whole genome shotgun (WGS) entry which is preliminary data.</text>
</comment>
<dbReference type="GO" id="GO:0030246">
    <property type="term" value="F:carbohydrate binding"/>
    <property type="evidence" value="ECO:0007669"/>
    <property type="project" value="InterPro"/>
</dbReference>
<dbReference type="AlphaFoldDB" id="A0A3P3VST2"/>
<name>A0A3P3VST2_9GAMM</name>
<dbReference type="SUPFAM" id="SSF49503">
    <property type="entry name" value="Cupredoxins"/>
    <property type="match status" value="1"/>
</dbReference>
<dbReference type="Gene3D" id="2.60.40.1120">
    <property type="entry name" value="Carboxypeptidase-like, regulatory domain"/>
    <property type="match status" value="1"/>
</dbReference>
<keyword evidence="4" id="KW-1185">Reference proteome</keyword>
<dbReference type="RefSeq" id="WP_125015468.1">
    <property type="nucleotide sequence ID" value="NZ_QWEZ01000001.1"/>
</dbReference>
<sequence>MTINKRLCTTLISLSLSTLALAAPYQEVAVSEGGKVTGKVTFSGTDTPPQPYSITKDNSACGTGVREIDFIKVKEGGLSDVVVFLEKVGKGKPFPPQPVVVDQEECYFLPYLSVMHNGDTLTSVNKDSVLHNIHTYEQIQAGKKLAKKTVFNLSQPEPGTLTKTIQLKRGNAMKLECDAHDFMHAFVFVAKNPYYALVNEDGTFTIADIPPGKYKLKSWHGTLGEQSAAVEVTANATTTQGFNYK</sequence>
<feature type="signal peptide" evidence="1">
    <location>
        <begin position="1"/>
        <end position="22"/>
    </location>
</feature>
<dbReference type="EMBL" id="QWEZ01000001">
    <property type="protein sequence ID" value="RRJ85038.1"/>
    <property type="molecule type" value="Genomic_DNA"/>
</dbReference>
<protein>
    <recommendedName>
        <fullName evidence="2">Rhamnogalacturonan lyase domain-containing protein</fullName>
    </recommendedName>
</protein>
<dbReference type="Pfam" id="PF14686">
    <property type="entry name" value="fn3_3"/>
    <property type="match status" value="1"/>
</dbReference>
<evidence type="ECO:0000259" key="2">
    <source>
        <dbReference type="Pfam" id="PF14686"/>
    </source>
</evidence>
<dbReference type="Proteomes" id="UP000280792">
    <property type="component" value="Unassembled WGS sequence"/>
</dbReference>